<feature type="domain" description="Calcineurin-like phosphoesterase" evidence="5">
    <location>
        <begin position="8"/>
        <end position="219"/>
    </location>
</feature>
<dbReference type="RefSeq" id="WP_125756100.1">
    <property type="nucleotide sequence ID" value="NZ_JBHTOK010000015.1"/>
</dbReference>
<comment type="similarity">
    <text evidence="4">Belongs to the cyclic nucleotide phosphodiesterase class-III family.</text>
</comment>
<reference evidence="7" key="1">
    <citation type="journal article" date="2019" name="Int. J. Syst. Evol. Microbiol.">
        <title>The Global Catalogue of Microorganisms (GCM) 10K type strain sequencing project: providing services to taxonomists for standard genome sequencing and annotation.</title>
        <authorList>
            <consortium name="The Broad Institute Genomics Platform"/>
            <consortium name="The Broad Institute Genome Sequencing Center for Infectious Disease"/>
            <person name="Wu L."/>
            <person name="Ma J."/>
        </authorList>
    </citation>
    <scope>NUCLEOTIDE SEQUENCE [LARGE SCALE GENOMIC DNA]</scope>
    <source>
        <strain evidence="7">CCM 8912</strain>
    </source>
</reference>
<keyword evidence="7" id="KW-1185">Reference proteome</keyword>
<evidence type="ECO:0000259" key="5">
    <source>
        <dbReference type="Pfam" id="PF00149"/>
    </source>
</evidence>
<keyword evidence="2 6" id="KW-0378">Hydrolase</keyword>
<evidence type="ECO:0000256" key="4">
    <source>
        <dbReference type="ARBA" id="ARBA00025742"/>
    </source>
</evidence>
<dbReference type="EMBL" id="JBHTOK010000015">
    <property type="protein sequence ID" value="MFD1440465.1"/>
    <property type="molecule type" value="Genomic_DNA"/>
</dbReference>
<keyword evidence="1" id="KW-0479">Metal-binding</keyword>
<dbReference type="InterPro" id="IPR050884">
    <property type="entry name" value="CNP_phosphodiesterase-III"/>
</dbReference>
<evidence type="ECO:0000313" key="7">
    <source>
        <dbReference type="Proteomes" id="UP001597212"/>
    </source>
</evidence>
<evidence type="ECO:0000256" key="3">
    <source>
        <dbReference type="ARBA" id="ARBA00023004"/>
    </source>
</evidence>
<protein>
    <submittedName>
        <fullName evidence="6">Metallophosphoesterase family protein</fullName>
        <ecNumber evidence="6">3.1.-.-</ecNumber>
    </submittedName>
</protein>
<accession>A0ABW4CV75</accession>
<keyword evidence="3" id="KW-0408">Iron</keyword>
<dbReference type="Pfam" id="PF00149">
    <property type="entry name" value="Metallophos"/>
    <property type="match status" value="1"/>
</dbReference>
<evidence type="ECO:0000313" key="6">
    <source>
        <dbReference type="EMBL" id="MFD1440465.1"/>
    </source>
</evidence>
<dbReference type="GO" id="GO:0016787">
    <property type="term" value="F:hydrolase activity"/>
    <property type="evidence" value="ECO:0007669"/>
    <property type="project" value="UniProtKB-KW"/>
</dbReference>
<dbReference type="PANTHER" id="PTHR42988">
    <property type="entry name" value="PHOSPHOHYDROLASE"/>
    <property type="match status" value="1"/>
</dbReference>
<evidence type="ECO:0000256" key="2">
    <source>
        <dbReference type="ARBA" id="ARBA00022801"/>
    </source>
</evidence>
<organism evidence="6 7">
    <name type="scientific">Lacticaseibacillus hegangensis</name>
    <dbReference type="NCBI Taxonomy" id="2486010"/>
    <lineage>
        <taxon>Bacteria</taxon>
        <taxon>Bacillati</taxon>
        <taxon>Bacillota</taxon>
        <taxon>Bacilli</taxon>
        <taxon>Lactobacillales</taxon>
        <taxon>Lactobacillaceae</taxon>
        <taxon>Lacticaseibacillus</taxon>
    </lineage>
</organism>
<dbReference type="InterPro" id="IPR004843">
    <property type="entry name" value="Calcineurin-like_PHP"/>
</dbReference>
<dbReference type="InterPro" id="IPR029052">
    <property type="entry name" value="Metallo-depent_PP-like"/>
</dbReference>
<name>A0ABW4CV75_9LACO</name>
<dbReference type="PANTHER" id="PTHR42988:SF2">
    <property type="entry name" value="CYCLIC NUCLEOTIDE PHOSPHODIESTERASE CBUA0032-RELATED"/>
    <property type="match status" value="1"/>
</dbReference>
<evidence type="ECO:0000256" key="1">
    <source>
        <dbReference type="ARBA" id="ARBA00022723"/>
    </source>
</evidence>
<dbReference type="Proteomes" id="UP001597212">
    <property type="component" value="Unassembled WGS sequence"/>
</dbReference>
<dbReference type="Gene3D" id="3.60.21.10">
    <property type="match status" value="1"/>
</dbReference>
<comment type="caution">
    <text evidence="6">The sequence shown here is derived from an EMBL/GenBank/DDBJ whole genome shotgun (WGS) entry which is preliminary data.</text>
</comment>
<proteinExistence type="inferred from homology"/>
<sequence>MDLGSLHLFILSDLHLGSTRHTTAAFHHALVNMHRLDPHAAVVIAGDVTDWGDPAQFQDAWSSLEKVPADQLIVCLGNHDVRGPHELDFDNDQESDPQYFRTVTMPEYQAHYLSRVPGATPWQPYFTVDLGDYHFIVMNSEKGLKDGAYISAQQVAWLDAELQAGEDGGQKNLVLVHQPLRDTHWRSNFGGGFGIQDAVVKDVLRRHPNTFILSGHIHNGFGVAEAIPRDFGTCIDLPAFALSENGYDGAGLAYYCTFSARTMKFAAWDLAINRPLPQYDLNLNTTTLAAALPSIEKRDPMAAARALQLLHRNYATATFDDPRTDATPDAPAAQLFGPQVQAQVAELIGSARPRRALCPPLDLKPYHAYFARRDDAIETLSRLSDNLLHGQAADAAVEARLTRQFVQARVAAVMPQMIRFSDAALAALVDEAQRLLVGVFPRVDRSNLEAAIAAHSQDEAPASRLLVAQARYLLKDRAATQPAVDRMVAQLSALQGI</sequence>
<dbReference type="EC" id="3.1.-.-" evidence="6"/>
<gene>
    <name evidence="6" type="ORF">ACFQ5K_03545</name>
</gene>
<dbReference type="SUPFAM" id="SSF56300">
    <property type="entry name" value="Metallo-dependent phosphatases"/>
    <property type="match status" value="1"/>
</dbReference>